<protein>
    <recommendedName>
        <fullName evidence="1">BppU N-terminal domain-containing protein</fullName>
    </recommendedName>
</protein>
<dbReference type="RefSeq" id="WP_002145580.1">
    <property type="nucleotide sequence ID" value="NZ_JH792148.1"/>
</dbReference>
<accession>J8E6E9</accession>
<name>J8E6E9_BACCE</name>
<dbReference type="PATRIC" id="fig|1053206.3.peg.1081"/>
<evidence type="ECO:0000313" key="3">
    <source>
        <dbReference type="Proteomes" id="UP000006977"/>
    </source>
</evidence>
<evidence type="ECO:0000259" key="1">
    <source>
        <dbReference type="Pfam" id="PF10651"/>
    </source>
</evidence>
<proteinExistence type="predicted"/>
<evidence type="ECO:0000313" key="2">
    <source>
        <dbReference type="EMBL" id="EJQ84125.1"/>
    </source>
</evidence>
<dbReference type="Proteomes" id="UP000006977">
    <property type="component" value="Unassembled WGS sequence"/>
</dbReference>
<dbReference type="EMBL" id="AHEA01000014">
    <property type="protein sequence ID" value="EJQ84125.1"/>
    <property type="molecule type" value="Genomic_DNA"/>
</dbReference>
<comment type="caution">
    <text evidence="2">The sequence shown here is derived from an EMBL/GenBank/DDBJ whole genome shotgun (WGS) entry which is preliminary data.</text>
</comment>
<dbReference type="InterPro" id="IPR018913">
    <property type="entry name" value="BppU_N"/>
</dbReference>
<organism evidence="2 3">
    <name type="scientific">Bacillus cereus HuA4-10</name>
    <dbReference type="NCBI Taxonomy" id="1053206"/>
    <lineage>
        <taxon>Bacteria</taxon>
        <taxon>Bacillati</taxon>
        <taxon>Bacillota</taxon>
        <taxon>Bacilli</taxon>
        <taxon>Bacillales</taxon>
        <taxon>Bacillaceae</taxon>
        <taxon>Bacillus</taxon>
        <taxon>Bacillus cereus group</taxon>
    </lineage>
</organism>
<dbReference type="AlphaFoldDB" id="J8E6E9"/>
<feature type="domain" description="BppU N-terminal" evidence="1">
    <location>
        <begin position="1"/>
        <end position="145"/>
    </location>
</feature>
<dbReference type="HOGENOM" id="CLU_017770_0_0_9"/>
<gene>
    <name evidence="2" type="ORF">IGC_01067</name>
</gene>
<dbReference type="Gene3D" id="3.90.1720.10">
    <property type="entry name" value="endopeptidase domain like (from Nostoc punctiforme)"/>
    <property type="match status" value="1"/>
</dbReference>
<dbReference type="Gene3D" id="2.60.40.3350">
    <property type="match status" value="1"/>
</dbReference>
<sequence length="830" mass="92605">MKTRLILDINKTQYAQLNSIVTGRVGDKVSNVVDVYVIDSGSPYNLTGLKVFFECAKPDNTVIRDDNGVKMIDAANGRFEYTFPTETFGAIGKAKQAFMSIEKDKTIRATTQDFALITLPDATTNRIPSESYFSDLEKLIQELNEMALEEMNSQAAAEASAAKDFANQANKLSNSIQKQLNEIVIKGDSSVEAAQAREDETGVVHKTLKDRIDSDVNKIQYDKRNLVKNADFETLPIIQSRSSVYSFLAGVTNPTYAGRKSMKVTAAGYEASTDTNKDFAITLTETIVSSETIAISFMVYPSVSNKSILIRMAYAGGTFVNLGPANQWNKITLQLPLSSMSKPNNFLYFDLRSSFNFHMSDLQVGTISIPPQNLPVSINQINEHLVEDVRAINNSKGAIERMLAAGQTYWDNVNDFVYGNLFTAYDTTLDLVGGKHQIDCSSFAHLMIHGIPYNKTRYAGNADNINSGLFFQNINGYKWRFANQIAKFAYEKGYAFKPKDDLSDLAPGDVLFFSWKNWSGGGDLPEDLRENAFMKIDHVGVFLHKKNDSRWATLQFDNGISTVYYDATNEYMSQCVLVARFPYANVESMYSNDNLIIDGDIPKSVTNNATIASYKLTKPLVKGRYYTIVLSGDIITDNCYFVVQANGKTIYSDIGKIGKYQDLTTLRFPYLLDDIVDTVTLLIGAPTGTTQERSANVSWFSIYEGYQRNITQYNKAKVLSSSVFNLDPVLMTDLDTGYAPNYKFNIESNRLFTCFSLTFKTIKTGNLLLGNIGSVRPKNTHRIPINLVGANNEPYNAILQISWNGDVTIITYTSTVQWKHALASGFIFMD</sequence>
<dbReference type="Pfam" id="PF10651">
    <property type="entry name" value="BppU_N"/>
    <property type="match status" value="1"/>
</dbReference>
<reference evidence="2 3" key="1">
    <citation type="submission" date="2012-04" db="EMBL/GenBank/DDBJ databases">
        <title>The Genome Sequence of Bacillus cereus HuA4-10.</title>
        <authorList>
            <consortium name="The Broad Institute Genome Sequencing Platform"/>
            <consortium name="The Broad Institute Genome Sequencing Center for Infectious Disease"/>
            <person name="Feldgarden M."/>
            <person name="Van der Auwera G.A."/>
            <person name="Mahillon J."/>
            <person name="Duprez V."/>
            <person name="Timmery S."/>
            <person name="Mattelet C."/>
            <person name="Dierick K."/>
            <person name="Sun M."/>
            <person name="Yu Z."/>
            <person name="Zhu L."/>
            <person name="Hu X."/>
            <person name="Shank E.B."/>
            <person name="Swiecicka I."/>
            <person name="Hansen B.M."/>
            <person name="Andrup L."/>
            <person name="Young S.K."/>
            <person name="Zeng Q."/>
            <person name="Gargeya S."/>
            <person name="Fitzgerald M."/>
            <person name="Haas B."/>
            <person name="Abouelleil A."/>
            <person name="Alvarado L."/>
            <person name="Arachchi H.M."/>
            <person name="Berlin A."/>
            <person name="Chapman S.B."/>
            <person name="Goldberg J."/>
            <person name="Griggs A."/>
            <person name="Gujja S."/>
            <person name="Hansen M."/>
            <person name="Howarth C."/>
            <person name="Imamovic A."/>
            <person name="Larimer J."/>
            <person name="McCowen C."/>
            <person name="Montmayeur A."/>
            <person name="Murphy C."/>
            <person name="Neiman D."/>
            <person name="Pearson M."/>
            <person name="Priest M."/>
            <person name="Roberts A."/>
            <person name="Saif S."/>
            <person name="Shea T."/>
            <person name="Sisk P."/>
            <person name="Sykes S."/>
            <person name="Wortman J."/>
            <person name="Nusbaum C."/>
            <person name="Birren B."/>
        </authorList>
    </citation>
    <scope>NUCLEOTIDE SEQUENCE [LARGE SCALE GENOMIC DNA]</scope>
    <source>
        <strain evidence="2 3">HuA4-10</strain>
    </source>
</reference>
<dbReference type="Gene3D" id="2.60.120.260">
    <property type="entry name" value="Galactose-binding domain-like"/>
    <property type="match status" value="1"/>
</dbReference>